<dbReference type="GO" id="GO:0006508">
    <property type="term" value="P:proteolysis"/>
    <property type="evidence" value="ECO:0007669"/>
    <property type="project" value="UniProtKB-KW"/>
</dbReference>
<dbReference type="EMBL" id="AZST01000085">
    <property type="protein sequence ID" value="KEP52847.1"/>
    <property type="molecule type" value="Genomic_DNA"/>
</dbReference>
<dbReference type="PANTHER" id="PTHR11802:SF113">
    <property type="entry name" value="SERINE CARBOXYPEPTIDASE CTSA-4.1"/>
    <property type="match status" value="1"/>
</dbReference>
<dbReference type="GO" id="GO:0016740">
    <property type="term" value="F:transferase activity"/>
    <property type="evidence" value="ECO:0007669"/>
    <property type="project" value="UniProtKB-KW"/>
</dbReference>
<dbReference type="PROSITE" id="PS00131">
    <property type="entry name" value="CARBOXYPEPT_SER_SER"/>
    <property type="match status" value="1"/>
</dbReference>
<keyword evidence="3 13" id="KW-0645">Protease</keyword>
<dbReference type="CDD" id="cd16630">
    <property type="entry name" value="RING-HC_RBR_RNF216"/>
    <property type="match status" value="1"/>
</dbReference>
<organism evidence="16 17">
    <name type="scientific">Rhizoctonia solani 123E</name>
    <dbReference type="NCBI Taxonomy" id="1423351"/>
    <lineage>
        <taxon>Eukaryota</taxon>
        <taxon>Fungi</taxon>
        <taxon>Dikarya</taxon>
        <taxon>Basidiomycota</taxon>
        <taxon>Agaricomycotina</taxon>
        <taxon>Agaricomycetes</taxon>
        <taxon>Cantharellales</taxon>
        <taxon>Ceratobasidiaceae</taxon>
        <taxon>Rhizoctonia</taxon>
    </lineage>
</organism>
<dbReference type="Proteomes" id="UP000027456">
    <property type="component" value="Unassembled WGS sequence"/>
</dbReference>
<dbReference type="InterPro" id="IPR001563">
    <property type="entry name" value="Peptidase_S10"/>
</dbReference>
<keyword evidence="17" id="KW-1185">Reference proteome</keyword>
<evidence type="ECO:0000256" key="5">
    <source>
        <dbReference type="ARBA" id="ARBA00022723"/>
    </source>
</evidence>
<evidence type="ECO:0000256" key="8">
    <source>
        <dbReference type="ARBA" id="ARBA00022771"/>
    </source>
</evidence>
<dbReference type="PROSITE" id="PS51873">
    <property type="entry name" value="TRIAD"/>
    <property type="match status" value="1"/>
</dbReference>
<evidence type="ECO:0000256" key="11">
    <source>
        <dbReference type="ARBA" id="ARBA00022833"/>
    </source>
</evidence>
<evidence type="ECO:0000313" key="16">
    <source>
        <dbReference type="EMBL" id="KEP52847.1"/>
    </source>
</evidence>
<dbReference type="Gene3D" id="3.40.50.1820">
    <property type="entry name" value="alpha/beta hydrolase"/>
    <property type="match status" value="2"/>
</dbReference>
<dbReference type="GO" id="GO:0008270">
    <property type="term" value="F:zinc ion binding"/>
    <property type="evidence" value="ECO:0007669"/>
    <property type="project" value="UniProtKB-KW"/>
</dbReference>
<evidence type="ECO:0000256" key="4">
    <source>
        <dbReference type="ARBA" id="ARBA00022679"/>
    </source>
</evidence>
<dbReference type="PANTHER" id="PTHR11802">
    <property type="entry name" value="SERINE PROTEASE FAMILY S10 SERINE CARBOXYPEPTIDASE"/>
    <property type="match status" value="1"/>
</dbReference>
<evidence type="ECO:0000256" key="6">
    <source>
        <dbReference type="ARBA" id="ARBA00022729"/>
    </source>
</evidence>
<dbReference type="GO" id="GO:0000324">
    <property type="term" value="C:fungal-type vacuole"/>
    <property type="evidence" value="ECO:0007669"/>
    <property type="project" value="TreeGrafter"/>
</dbReference>
<evidence type="ECO:0000313" key="17">
    <source>
        <dbReference type="Proteomes" id="UP000027456"/>
    </source>
</evidence>
<dbReference type="OrthoDB" id="443318at2759"/>
<dbReference type="Pfam" id="PF00450">
    <property type="entry name" value="Peptidase_S10"/>
    <property type="match status" value="2"/>
</dbReference>
<keyword evidence="10 13" id="KW-0378">Hydrolase</keyword>
<evidence type="ECO:0000256" key="9">
    <source>
        <dbReference type="ARBA" id="ARBA00022786"/>
    </source>
</evidence>
<keyword evidence="14" id="KW-0175">Coiled coil</keyword>
<dbReference type="HOGENOM" id="CLU_246185_0_0_1"/>
<evidence type="ECO:0000256" key="12">
    <source>
        <dbReference type="ARBA" id="ARBA00023180"/>
    </source>
</evidence>
<evidence type="ECO:0000256" key="14">
    <source>
        <dbReference type="SAM" id="Coils"/>
    </source>
</evidence>
<accession>A0A074SSA9</accession>
<evidence type="ECO:0000256" key="13">
    <source>
        <dbReference type="RuleBase" id="RU361156"/>
    </source>
</evidence>
<keyword evidence="5" id="KW-0479">Metal-binding</keyword>
<dbReference type="Pfam" id="PF26200">
    <property type="entry name" value="Rcat_RNF216"/>
    <property type="match status" value="1"/>
</dbReference>
<dbReference type="SUPFAM" id="SSF57850">
    <property type="entry name" value="RING/U-box"/>
    <property type="match status" value="2"/>
</dbReference>
<dbReference type="STRING" id="1423351.A0A074SSA9"/>
<comment type="caution">
    <text evidence="16">The sequence shown here is derived from an EMBL/GenBank/DDBJ whole genome shotgun (WGS) entry which is preliminary data.</text>
</comment>
<evidence type="ECO:0000256" key="1">
    <source>
        <dbReference type="ARBA" id="ARBA00009431"/>
    </source>
</evidence>
<dbReference type="InterPro" id="IPR047545">
    <property type="entry name" value="BRcat_RBR_RNF216"/>
</dbReference>
<dbReference type="Gene3D" id="1.10.287.410">
    <property type="match status" value="2"/>
</dbReference>
<evidence type="ECO:0000256" key="10">
    <source>
        <dbReference type="ARBA" id="ARBA00022801"/>
    </source>
</evidence>
<keyword evidence="12" id="KW-0325">Glycoprotein</keyword>
<keyword evidence="7" id="KW-0677">Repeat</keyword>
<dbReference type="InterPro" id="IPR047544">
    <property type="entry name" value="RING-HC_RBR_RNF216"/>
</dbReference>
<dbReference type="SUPFAM" id="SSF53474">
    <property type="entry name" value="alpha/beta-Hydrolases"/>
    <property type="match status" value="2"/>
</dbReference>
<keyword evidence="11" id="KW-0862">Zinc</keyword>
<dbReference type="CDD" id="cd20339">
    <property type="entry name" value="BRcat_RBR_RNF216"/>
    <property type="match status" value="1"/>
</dbReference>
<keyword evidence="4" id="KW-0808">Transferase</keyword>
<keyword evidence="2 13" id="KW-0121">Carboxypeptidase</keyword>
<keyword evidence="8" id="KW-0863">Zinc-finger</keyword>
<keyword evidence="9" id="KW-0833">Ubl conjugation pathway</keyword>
<comment type="similarity">
    <text evidence="1 13">Belongs to the peptidase S10 family.</text>
</comment>
<proteinExistence type="inferred from homology"/>
<evidence type="ECO:0000259" key="15">
    <source>
        <dbReference type="PROSITE" id="PS51873"/>
    </source>
</evidence>
<dbReference type="InterPro" id="IPR018202">
    <property type="entry name" value="Ser_caboxypep_ser_AS"/>
</dbReference>
<dbReference type="InterPro" id="IPR029058">
    <property type="entry name" value="AB_hydrolase_fold"/>
</dbReference>
<feature type="domain" description="RING-type" evidence="15">
    <location>
        <begin position="248"/>
        <end position="463"/>
    </location>
</feature>
<evidence type="ECO:0000256" key="7">
    <source>
        <dbReference type="ARBA" id="ARBA00022737"/>
    </source>
</evidence>
<protein>
    <recommendedName>
        <fullName evidence="13">Carboxypeptidase</fullName>
        <ecNumber evidence="13">3.4.16.-</ecNumber>
    </recommendedName>
</protein>
<dbReference type="PRINTS" id="PR00724">
    <property type="entry name" value="CRBOXYPTASEC"/>
</dbReference>
<dbReference type="EC" id="3.4.16.-" evidence="13"/>
<name>A0A074SSA9_9AGAM</name>
<sequence>MYELEGDIVVISSSPEPELDVPLRSTKGKARATSSCCSDVATSLVADDDDQPIASGSRDHKVDPIQATIQQVLDVIPNVEMDHLRSMVTRYITSGYQEVGTAIISHLLENPDYPKAGKRKTEAVVASSSKRAKVDYMAEDRQPVADVGYISLSLDYLIRVDFPTIPKDYITKKFFEKKSLYAPTFVALKEDLKDGTKFVVKKSTKRTEKSRGKAKAPPQSEDFEMERIWLVQYLDERAELEECEQNGTGLECGCCFGDYPFSWMIQCPDAHLFCRDCARRSAEECIGNRKTELVCMDQSGCKLAFVESEVQRFLPETSLELWHRIKQEKEIELAQIDGLETCPFCSYAVVIENEEERLFRCENSACSMVSCRKCKKEDHLPKSCEEAEKDKALDGRHAIEEAMTKALMRNCPNCNQNFVKESGCNKMTCPKCGSLTPQGTARNPKSKKCPLWESVEQRHAEDVKLAAEAAQEEYRRLNPEVREEDIAVELPPAPAPAPPPPLPGVGHMAQRAHFGHPAAFFGMPHHPPAPYMPPPHLQPPRALDRYRQELLNLQAERARAAAAEDALQRERARVLAARMIQNQEHSAMILNWLACHVLSLVVRRAYANGDSGTFEYVTTASLPDHQIRVRQLNSPCDPAVKQYTGYLDVSGGKHLFFWFFESRNDPHTAPLSTWLSGGPGGSSILGLLFENGPCTIVSPNSTSWNPYSWNQVSNMIYLDQPAGTGYSYSTSSHTIDSSQEAAKDFYAFLQLFLVRFPQYADRPFHILSESHGGQYATHFANYINRQNKRVRTHQHVRLESILVVNGLVNAAIQDATLPEYACAGPYAFWDKGSEHCKRLYSRIPRFRDLFQQCRDFGTPLTWRLWIPFSPFNVSLKEVGLNRFDVRKSCVGITTCYKEVGWAQNYLNSSEIKAALGVPAEVNYHWISVDISQAFIRAGDDSHDATPAVQELLKDGIRVLSLAGDADFASNFIGAFEWMYRLDSVYTKEFQALKNVVWMLKGKAAGEVRAAGDLGGRTAGNFTWLRVYKAGHWVSYDQREVALEFFQRCAKPHNLVPPSSAFAMLLLSLAVIPLVASCVGALAVKQTPLANNLGGEEEIHGTSHRDFEHVTLASLPNYQMRVRQSTKLCDSTVKQYSGYLDVSKDKHLFFWFFESRKDPHKAPLAAWMNGGPGGSSALGLLMENGPCNVVSDNATARNPYGWNEVANMFFLDQPAGVGYSYSTSDHLVDTTWEAARDFYAFLQLFLKRFPQYSERPFHVLSESYGGQYAPNFANYVNRQNKANRAFANPKHQHINLESVLIVNGMVSLRIQAETSPDYACSGPYAFWDNHSPRRKMLRSRIPRLRQLFEQCKDFETPLTCVPAAIFAFDAMGEGFENMGLNRYDVRKPCNEPVVCYDQMGYAQSYLNRSDVKAALGVPVDYNYSWLNMDINRAFVRAADISDDASPMVHELLEDGVRVLNLAGDTDFACNFIGAFEWMYRLDSKYAKEFRSLNNTIWKLNGKPVGEVRASADEGGKTAGNFTWLRVYEAGHMVPHDQPEVALEFFRKWINNKPLVG</sequence>
<dbReference type="InterPro" id="IPR002867">
    <property type="entry name" value="IBR_dom"/>
</dbReference>
<dbReference type="InterPro" id="IPR044066">
    <property type="entry name" value="TRIAD_supradom"/>
</dbReference>
<keyword evidence="6" id="KW-0732">Signal</keyword>
<dbReference type="SMART" id="SM00647">
    <property type="entry name" value="IBR"/>
    <property type="match status" value="1"/>
</dbReference>
<dbReference type="GO" id="GO:0004185">
    <property type="term" value="F:serine-type carboxypeptidase activity"/>
    <property type="evidence" value="ECO:0007669"/>
    <property type="project" value="UniProtKB-UniRule"/>
</dbReference>
<evidence type="ECO:0000256" key="3">
    <source>
        <dbReference type="ARBA" id="ARBA00022670"/>
    </source>
</evidence>
<evidence type="ECO:0000256" key="2">
    <source>
        <dbReference type="ARBA" id="ARBA00022645"/>
    </source>
</evidence>
<gene>
    <name evidence="16" type="ORF">V565_039290</name>
</gene>
<feature type="coiled-coil region" evidence="14">
    <location>
        <begin position="543"/>
        <end position="573"/>
    </location>
</feature>
<reference evidence="16 17" key="1">
    <citation type="submission" date="2013-12" db="EMBL/GenBank/DDBJ databases">
        <authorList>
            <person name="Cubeta M."/>
            <person name="Pakala S."/>
            <person name="Fedorova N."/>
            <person name="Thomas E."/>
            <person name="Dean R."/>
            <person name="Jabaji S."/>
            <person name="Neate S."/>
            <person name="Toda T."/>
            <person name="Tavantzis S."/>
            <person name="Vilgalys R."/>
            <person name="Bharathan N."/>
            <person name="Pakala S."/>
            <person name="Losada L.S."/>
            <person name="Zafar N."/>
            <person name="Nierman W."/>
        </authorList>
    </citation>
    <scope>NUCLEOTIDE SEQUENCE [LARGE SCALE GENOMIC DNA]</scope>
    <source>
        <strain evidence="16 17">123E</strain>
    </source>
</reference>
<dbReference type="Gene3D" id="1.20.120.1750">
    <property type="match status" value="1"/>
</dbReference>